<evidence type="ECO:0000256" key="1">
    <source>
        <dbReference type="SAM" id="Coils"/>
    </source>
</evidence>
<feature type="coiled-coil region" evidence="1">
    <location>
        <begin position="117"/>
        <end position="151"/>
    </location>
</feature>
<dbReference type="AlphaFoldDB" id="A0A517PLS0"/>
<feature type="compositionally biased region" description="Polar residues" evidence="2">
    <location>
        <begin position="285"/>
        <end position="297"/>
    </location>
</feature>
<dbReference type="EMBL" id="CP036266">
    <property type="protein sequence ID" value="QDT20312.1"/>
    <property type="molecule type" value="Genomic_DNA"/>
</dbReference>
<dbReference type="OrthoDB" id="291546at2"/>
<dbReference type="RefSeq" id="WP_145182949.1">
    <property type="nucleotide sequence ID" value="NZ_CP036266.1"/>
</dbReference>
<name>A0A517PLS0_9PLAN</name>
<organism evidence="3 4">
    <name type="scientific">Gimesia chilikensis</name>
    <dbReference type="NCBI Taxonomy" id="2605989"/>
    <lineage>
        <taxon>Bacteria</taxon>
        <taxon>Pseudomonadati</taxon>
        <taxon>Planctomycetota</taxon>
        <taxon>Planctomycetia</taxon>
        <taxon>Planctomycetales</taxon>
        <taxon>Planctomycetaceae</taxon>
        <taxon>Gimesia</taxon>
    </lineage>
</organism>
<evidence type="ECO:0000313" key="3">
    <source>
        <dbReference type="EMBL" id="QDT20312.1"/>
    </source>
</evidence>
<reference evidence="3 4" key="1">
    <citation type="submission" date="2019-02" db="EMBL/GenBank/DDBJ databases">
        <title>Deep-cultivation of Planctomycetes and their phenomic and genomic characterization uncovers novel biology.</title>
        <authorList>
            <person name="Wiegand S."/>
            <person name="Jogler M."/>
            <person name="Boedeker C."/>
            <person name="Pinto D."/>
            <person name="Vollmers J."/>
            <person name="Rivas-Marin E."/>
            <person name="Kohn T."/>
            <person name="Peeters S.H."/>
            <person name="Heuer A."/>
            <person name="Rast P."/>
            <person name="Oberbeckmann S."/>
            <person name="Bunk B."/>
            <person name="Jeske O."/>
            <person name="Meyerdierks A."/>
            <person name="Storesund J.E."/>
            <person name="Kallscheuer N."/>
            <person name="Luecker S."/>
            <person name="Lage O.M."/>
            <person name="Pohl T."/>
            <person name="Merkel B.J."/>
            <person name="Hornburger P."/>
            <person name="Mueller R.-W."/>
            <person name="Bruemmer F."/>
            <person name="Labrenz M."/>
            <person name="Spormann A.M."/>
            <person name="Op den Camp H."/>
            <person name="Overmann J."/>
            <person name="Amann R."/>
            <person name="Jetten M.S.M."/>
            <person name="Mascher T."/>
            <person name="Medema M.H."/>
            <person name="Devos D.P."/>
            <person name="Kaster A.-K."/>
            <person name="Ovreas L."/>
            <person name="Rohde M."/>
            <person name="Galperin M.Y."/>
            <person name="Jogler C."/>
        </authorList>
    </citation>
    <scope>NUCLEOTIDE SEQUENCE [LARGE SCALE GENOMIC DNA]</scope>
    <source>
        <strain evidence="3 4">HG66A1</strain>
    </source>
</reference>
<dbReference type="Proteomes" id="UP000320421">
    <property type="component" value="Chromosome"/>
</dbReference>
<evidence type="ECO:0008006" key="5">
    <source>
        <dbReference type="Google" id="ProtNLM"/>
    </source>
</evidence>
<evidence type="ECO:0000256" key="2">
    <source>
        <dbReference type="SAM" id="MobiDB-lite"/>
    </source>
</evidence>
<keyword evidence="4" id="KW-1185">Reference proteome</keyword>
<evidence type="ECO:0000313" key="4">
    <source>
        <dbReference type="Proteomes" id="UP000320421"/>
    </source>
</evidence>
<dbReference type="InterPro" id="IPR011990">
    <property type="entry name" value="TPR-like_helical_dom_sf"/>
</dbReference>
<gene>
    <name evidence="3" type="ORF">HG66A1_20980</name>
</gene>
<sequence>MIAAINAALIHNQSQPWMYDVLALTMEIVGRPQPEIERVLLSRIDFSAADVPSMVYSAAYLTRFKADQQALKLYQQAANLQPDRPEPYIMGLRLAEKLKDPEGILWAASGILTHVWIKDYEQWHEKALNALANLEQALKQAGRKAEAERVQVTRRKALERDLKLELTWNGDGDLDLIVEEPRGTVCSFESPLTAGGGVLLNDGYGPKQENCHEDYLCAHGFPGTYVVRVRYVSGDIVGQRAKLKVTRYQGSDHPVVQTMIVPLTREDRIIRIDLEKGRRNRKSEVPQNSQKNSSLQPATGRFISSRPAINGSRESLQSFRVSRQAGISTGRQVPLVTGVQNVGGVAYQPVIRVVPEGISLTGAAVVSPDRRYVRLSVSPQFTNVTDIFTFSFLQP</sequence>
<proteinExistence type="predicted"/>
<dbReference type="SUPFAM" id="SSF48452">
    <property type="entry name" value="TPR-like"/>
    <property type="match status" value="1"/>
</dbReference>
<feature type="region of interest" description="Disordered" evidence="2">
    <location>
        <begin position="275"/>
        <end position="307"/>
    </location>
</feature>
<accession>A0A517PLS0</accession>
<keyword evidence="1" id="KW-0175">Coiled coil</keyword>
<protein>
    <recommendedName>
        <fullName evidence="5">Tetratricopeptide repeat protein</fullName>
    </recommendedName>
</protein>